<comment type="caution">
    <text evidence="1">The sequence shown here is derived from an EMBL/GenBank/DDBJ whole genome shotgun (WGS) entry which is preliminary data.</text>
</comment>
<accession>A0ABD1XWG0</accession>
<reference evidence="1 2" key="1">
    <citation type="submission" date="2024-09" db="EMBL/GenBank/DDBJ databases">
        <title>Chromosome-scale assembly of Riccia fluitans.</title>
        <authorList>
            <person name="Paukszto L."/>
            <person name="Sawicki J."/>
            <person name="Karawczyk K."/>
            <person name="Piernik-Szablinska J."/>
            <person name="Szczecinska M."/>
            <person name="Mazdziarz M."/>
        </authorList>
    </citation>
    <scope>NUCLEOTIDE SEQUENCE [LARGE SCALE GENOMIC DNA]</scope>
    <source>
        <strain evidence="1">Rf_01</strain>
        <tissue evidence="1">Aerial parts of the thallus</tissue>
    </source>
</reference>
<organism evidence="1 2">
    <name type="scientific">Riccia fluitans</name>
    <dbReference type="NCBI Taxonomy" id="41844"/>
    <lineage>
        <taxon>Eukaryota</taxon>
        <taxon>Viridiplantae</taxon>
        <taxon>Streptophyta</taxon>
        <taxon>Embryophyta</taxon>
        <taxon>Marchantiophyta</taxon>
        <taxon>Marchantiopsida</taxon>
        <taxon>Marchantiidae</taxon>
        <taxon>Marchantiales</taxon>
        <taxon>Ricciaceae</taxon>
        <taxon>Riccia</taxon>
    </lineage>
</organism>
<evidence type="ECO:0000313" key="2">
    <source>
        <dbReference type="Proteomes" id="UP001605036"/>
    </source>
</evidence>
<dbReference type="Proteomes" id="UP001605036">
    <property type="component" value="Unassembled WGS sequence"/>
</dbReference>
<evidence type="ECO:0000313" key="1">
    <source>
        <dbReference type="EMBL" id="KAL2613242.1"/>
    </source>
</evidence>
<protein>
    <submittedName>
        <fullName evidence="1">Uncharacterized protein</fullName>
    </submittedName>
</protein>
<proteinExistence type="predicted"/>
<sequence>MAMTKLVIMAAGTKPSAAETLGSAAGAGDAITTPVLEMATIMTKTLEKADFTLGVIVFLAVESRLRTEKNQVCTRNYFERLVSMPWNERLA</sequence>
<keyword evidence="2" id="KW-1185">Reference proteome</keyword>
<dbReference type="AlphaFoldDB" id="A0ABD1XWG0"/>
<dbReference type="EMBL" id="JBHFFA010000007">
    <property type="protein sequence ID" value="KAL2613242.1"/>
    <property type="molecule type" value="Genomic_DNA"/>
</dbReference>
<gene>
    <name evidence="1" type="ORF">R1flu_024934</name>
</gene>
<name>A0ABD1XWG0_9MARC</name>